<dbReference type="EMBL" id="LWMV01000181">
    <property type="protein sequence ID" value="KZX11733.1"/>
    <property type="molecule type" value="Genomic_DNA"/>
</dbReference>
<dbReference type="GO" id="GO:0008236">
    <property type="term" value="F:serine-type peptidase activity"/>
    <property type="evidence" value="ECO:0007669"/>
    <property type="project" value="UniProtKB-KW"/>
</dbReference>
<comment type="similarity">
    <text evidence="1">Belongs to the peptidase S49 family.</text>
</comment>
<evidence type="ECO:0000259" key="6">
    <source>
        <dbReference type="Pfam" id="PF01343"/>
    </source>
</evidence>
<dbReference type="Gene3D" id="6.20.330.10">
    <property type="match status" value="1"/>
</dbReference>
<dbReference type="CDD" id="cd07023">
    <property type="entry name" value="S49_Sppa_N_C"/>
    <property type="match status" value="1"/>
</dbReference>
<dbReference type="NCBIfam" id="TIGR00706">
    <property type="entry name" value="SppA_dom"/>
    <property type="match status" value="1"/>
</dbReference>
<dbReference type="AlphaFoldDB" id="A0A166A979"/>
<keyword evidence="5" id="KW-1133">Transmembrane helix</keyword>
<evidence type="ECO:0000313" key="8">
    <source>
        <dbReference type="Proteomes" id="UP000077245"/>
    </source>
</evidence>
<evidence type="ECO:0000313" key="7">
    <source>
        <dbReference type="EMBL" id="KZX11733.1"/>
    </source>
</evidence>
<dbReference type="Proteomes" id="UP000077245">
    <property type="component" value="Unassembled WGS sequence"/>
</dbReference>
<keyword evidence="5" id="KW-0472">Membrane</keyword>
<evidence type="ECO:0000256" key="4">
    <source>
        <dbReference type="ARBA" id="ARBA00022825"/>
    </source>
</evidence>
<keyword evidence="5" id="KW-0812">Transmembrane</keyword>
<keyword evidence="2" id="KW-0645">Protease</keyword>
<dbReference type="Gene3D" id="3.90.226.10">
    <property type="entry name" value="2-enoyl-CoA Hydratase, Chain A, domain 1"/>
    <property type="match status" value="1"/>
</dbReference>
<dbReference type="SUPFAM" id="SSF52096">
    <property type="entry name" value="ClpP/crotonase"/>
    <property type="match status" value="1"/>
</dbReference>
<evidence type="ECO:0000256" key="2">
    <source>
        <dbReference type="ARBA" id="ARBA00022670"/>
    </source>
</evidence>
<sequence length="290" mass="31504">MNTKAKYFGLGILFTIIMIILLIGITFILPLANGLLGPDTIAIIPVDGDISYYSDVNGSSTTSPDIFKDNINQANSDPSVGGILLVINSGGGSVVASEEMMESVKNSKKPVVAWISEQGASGAYLVASGSDKIVAHESSLVGSIGTIITLYDLSGYYEQLGIIPYSIVAGEYKDMGADYRNLTLKEKNLIQKLVNDDYQQFLNHVAENRNLSKTYVKKIADGKIYNGKEALKLKLVDYTGSKEYALSLIANISGLDQYYQVLIYSNGVQDLNNDISPYTQLNNILNNIKT</sequence>
<dbReference type="PANTHER" id="PTHR42987:SF4">
    <property type="entry name" value="PROTEASE SOHB-RELATED"/>
    <property type="match status" value="1"/>
</dbReference>
<keyword evidence="3 7" id="KW-0378">Hydrolase</keyword>
<keyword evidence="4" id="KW-0720">Serine protease</keyword>
<dbReference type="OrthoDB" id="31107at2157"/>
<keyword evidence="8" id="KW-1185">Reference proteome</keyword>
<dbReference type="GO" id="GO:0006508">
    <property type="term" value="P:proteolysis"/>
    <property type="evidence" value="ECO:0007669"/>
    <property type="project" value="UniProtKB-KW"/>
</dbReference>
<organism evidence="7 8">
    <name type="scientific">Methanobrevibacter curvatus</name>
    <dbReference type="NCBI Taxonomy" id="49547"/>
    <lineage>
        <taxon>Archaea</taxon>
        <taxon>Methanobacteriati</taxon>
        <taxon>Methanobacteriota</taxon>
        <taxon>Methanomada group</taxon>
        <taxon>Methanobacteria</taxon>
        <taxon>Methanobacteriales</taxon>
        <taxon>Methanobacteriaceae</taxon>
        <taxon>Methanobrevibacter</taxon>
    </lineage>
</organism>
<feature type="domain" description="Peptidase S49" evidence="6">
    <location>
        <begin position="105"/>
        <end position="250"/>
    </location>
</feature>
<dbReference type="PANTHER" id="PTHR42987">
    <property type="entry name" value="PEPTIDASE S49"/>
    <property type="match status" value="1"/>
</dbReference>
<gene>
    <name evidence="7" type="primary">sppA</name>
    <name evidence="7" type="ORF">MBCUR_13200</name>
</gene>
<name>A0A166A979_9EURY</name>
<dbReference type="EC" id="3.4.21.-" evidence="7"/>
<dbReference type="InterPro" id="IPR004635">
    <property type="entry name" value="Pept_S49_SppA"/>
</dbReference>
<feature type="transmembrane region" description="Helical" evidence="5">
    <location>
        <begin position="7"/>
        <end position="29"/>
    </location>
</feature>
<dbReference type="STRING" id="49547.MBCUR_13200"/>
<dbReference type="RefSeq" id="WP_067091798.1">
    <property type="nucleotide sequence ID" value="NZ_LWMV01000181.1"/>
</dbReference>
<dbReference type="InterPro" id="IPR002142">
    <property type="entry name" value="Peptidase_S49"/>
</dbReference>
<comment type="caution">
    <text evidence="7">The sequence shown here is derived from an EMBL/GenBank/DDBJ whole genome shotgun (WGS) entry which is preliminary data.</text>
</comment>
<dbReference type="InterPro" id="IPR047272">
    <property type="entry name" value="S49_SppA_C"/>
</dbReference>
<dbReference type="PATRIC" id="fig|49547.3.peg.1413"/>
<evidence type="ECO:0000256" key="3">
    <source>
        <dbReference type="ARBA" id="ARBA00022801"/>
    </source>
</evidence>
<accession>A0A166A979</accession>
<evidence type="ECO:0000256" key="5">
    <source>
        <dbReference type="SAM" id="Phobius"/>
    </source>
</evidence>
<reference evidence="7 8" key="1">
    <citation type="submission" date="2016-04" db="EMBL/GenBank/DDBJ databases">
        <title>Genome sequence of Methanobrevibacter curvatus DSM 11111.</title>
        <authorList>
            <person name="Poehlein A."/>
            <person name="Seedorf H."/>
            <person name="Daniel R."/>
        </authorList>
    </citation>
    <scope>NUCLEOTIDE SEQUENCE [LARGE SCALE GENOMIC DNA]</scope>
    <source>
        <strain evidence="7 8">DSM 11111</strain>
    </source>
</reference>
<evidence type="ECO:0000256" key="1">
    <source>
        <dbReference type="ARBA" id="ARBA00008683"/>
    </source>
</evidence>
<dbReference type="Pfam" id="PF01343">
    <property type="entry name" value="Peptidase_S49"/>
    <property type="match status" value="1"/>
</dbReference>
<dbReference type="InterPro" id="IPR029045">
    <property type="entry name" value="ClpP/crotonase-like_dom_sf"/>
</dbReference>
<protein>
    <submittedName>
        <fullName evidence="7">Putative signal peptide peptidase SppA</fullName>
        <ecNumber evidence="7">3.4.21.-</ecNumber>
    </submittedName>
</protein>
<proteinExistence type="inferred from homology"/>